<organism evidence="1 2">
    <name type="scientific">Pelomonas nitida</name>
    <dbReference type="NCBI Taxonomy" id="3299027"/>
    <lineage>
        <taxon>Bacteria</taxon>
        <taxon>Pseudomonadati</taxon>
        <taxon>Pseudomonadota</taxon>
        <taxon>Betaproteobacteria</taxon>
        <taxon>Burkholderiales</taxon>
        <taxon>Sphaerotilaceae</taxon>
        <taxon>Roseateles</taxon>
    </lineage>
</organism>
<evidence type="ECO:0000313" key="1">
    <source>
        <dbReference type="EMBL" id="MFG6457882.1"/>
    </source>
</evidence>
<dbReference type="EMBL" id="JBIGIA010000009">
    <property type="protein sequence ID" value="MFG6457882.1"/>
    <property type="molecule type" value="Genomic_DNA"/>
</dbReference>
<gene>
    <name evidence="1" type="ORF">ACG00X_13650</name>
</gene>
<proteinExistence type="predicted"/>
<evidence type="ECO:0000313" key="2">
    <source>
        <dbReference type="Proteomes" id="UP001606305"/>
    </source>
</evidence>
<comment type="caution">
    <text evidence="1">The sequence shown here is derived from an EMBL/GenBank/DDBJ whole genome shotgun (WGS) entry which is preliminary data.</text>
</comment>
<name>A0ABW7G7F3_9BURK</name>
<dbReference type="RefSeq" id="WP_394488737.1">
    <property type="nucleotide sequence ID" value="NZ_JBIGIA010000009.1"/>
</dbReference>
<keyword evidence="2" id="KW-1185">Reference proteome</keyword>
<dbReference type="Proteomes" id="UP001606305">
    <property type="component" value="Unassembled WGS sequence"/>
</dbReference>
<reference evidence="1 2" key="1">
    <citation type="submission" date="2024-09" db="EMBL/GenBank/DDBJ databases">
        <title>Novel species of the genus Pelomonas and Roseateles isolated from streams.</title>
        <authorList>
            <person name="Lu H."/>
        </authorList>
    </citation>
    <scope>NUCLEOTIDE SEQUENCE [LARGE SCALE GENOMIC DNA]</scope>
    <source>
        <strain evidence="1 2">BYS96W</strain>
    </source>
</reference>
<protein>
    <submittedName>
        <fullName evidence="1">Uncharacterized protein</fullName>
    </submittedName>
</protein>
<sequence length="139" mass="15126">MTVYAFEVRCGEYSRIVNAHNRGKAIAEYMGDVRDCWPDVRFTDFRARKLGQAHTSAAFERTAAYRGWAGVKCGQRVRLKDGGELGTIVGHNDSANFDVLFDEGTSLHGRVCNCHPNDLERVAAPQIQAPGAAPGGTNG</sequence>
<accession>A0ABW7G7F3</accession>